<sequence>MTDNEIKAKLRQSAEEGFRALFDEYWSYCYTIVFSVLRGVGSQSDIEDCTSDVISDVAMNYNLMHEGSLKAYIGTSAKRRAIDIKRSLVSHTSKNVPLEDDLSSSLPSADNIEAQTENAELSEMLLARISSLGEPDASIIIHKFFYEHNSSETAKILGMNPITVRSRLRRALKKLKSLLADLDITL</sequence>
<keyword evidence="4" id="KW-0238">DNA-binding</keyword>
<evidence type="ECO:0000313" key="8">
    <source>
        <dbReference type="Proteomes" id="UP000183190"/>
    </source>
</evidence>
<reference evidence="7 8" key="1">
    <citation type="submission" date="2016-10" db="EMBL/GenBank/DDBJ databases">
        <authorList>
            <person name="de Groot N.N."/>
        </authorList>
    </citation>
    <scope>NUCLEOTIDE SEQUENCE [LARGE SCALE GENOMIC DNA]</scope>
    <source>
        <strain evidence="7 8">YAD2003</strain>
    </source>
</reference>
<evidence type="ECO:0000256" key="1">
    <source>
        <dbReference type="ARBA" id="ARBA00010641"/>
    </source>
</evidence>
<dbReference type="SUPFAM" id="SSF88946">
    <property type="entry name" value="Sigma2 domain of RNA polymerase sigma factors"/>
    <property type="match status" value="1"/>
</dbReference>
<name>A0A1H6LC67_RUMFL</name>
<dbReference type="InterPro" id="IPR014284">
    <property type="entry name" value="RNA_pol_sigma-70_dom"/>
</dbReference>
<dbReference type="InterPro" id="IPR039425">
    <property type="entry name" value="RNA_pol_sigma-70-like"/>
</dbReference>
<dbReference type="AlphaFoldDB" id="A0A1H6LC67"/>
<keyword evidence="3" id="KW-0731">Sigma factor</keyword>
<dbReference type="InterPro" id="IPR013249">
    <property type="entry name" value="RNA_pol_sigma70_r4_t2"/>
</dbReference>
<organism evidence="7 8">
    <name type="scientific">Ruminococcus flavefaciens</name>
    <dbReference type="NCBI Taxonomy" id="1265"/>
    <lineage>
        <taxon>Bacteria</taxon>
        <taxon>Bacillati</taxon>
        <taxon>Bacillota</taxon>
        <taxon>Clostridia</taxon>
        <taxon>Eubacteriales</taxon>
        <taxon>Oscillospiraceae</taxon>
        <taxon>Ruminococcus</taxon>
    </lineage>
</organism>
<dbReference type="OrthoDB" id="1821473at2"/>
<keyword evidence="2" id="KW-0805">Transcription regulation</keyword>
<dbReference type="InterPro" id="IPR013325">
    <property type="entry name" value="RNA_pol_sigma_r2"/>
</dbReference>
<dbReference type="Gene3D" id="1.10.10.10">
    <property type="entry name" value="Winged helix-like DNA-binding domain superfamily/Winged helix DNA-binding domain"/>
    <property type="match status" value="1"/>
</dbReference>
<keyword evidence="5" id="KW-0804">Transcription</keyword>
<dbReference type="PANTHER" id="PTHR43133">
    <property type="entry name" value="RNA POLYMERASE ECF-TYPE SIGMA FACTO"/>
    <property type="match status" value="1"/>
</dbReference>
<dbReference type="CDD" id="cd06171">
    <property type="entry name" value="Sigma70_r4"/>
    <property type="match status" value="1"/>
</dbReference>
<evidence type="ECO:0000256" key="2">
    <source>
        <dbReference type="ARBA" id="ARBA00023015"/>
    </source>
</evidence>
<accession>A0A1H6LC67</accession>
<dbReference type="Gene3D" id="1.10.1740.10">
    <property type="match status" value="1"/>
</dbReference>
<dbReference type="Pfam" id="PF08281">
    <property type="entry name" value="Sigma70_r4_2"/>
    <property type="match status" value="1"/>
</dbReference>
<dbReference type="EMBL" id="FNWV01000014">
    <property type="protein sequence ID" value="SEH81936.1"/>
    <property type="molecule type" value="Genomic_DNA"/>
</dbReference>
<dbReference type="Proteomes" id="UP000183190">
    <property type="component" value="Unassembled WGS sequence"/>
</dbReference>
<gene>
    <name evidence="7" type="ORF">SAMN02910265_02880</name>
</gene>
<evidence type="ECO:0000256" key="3">
    <source>
        <dbReference type="ARBA" id="ARBA00023082"/>
    </source>
</evidence>
<dbReference type="SUPFAM" id="SSF88659">
    <property type="entry name" value="Sigma3 and sigma4 domains of RNA polymerase sigma factors"/>
    <property type="match status" value="1"/>
</dbReference>
<feature type="domain" description="RNA polymerase sigma factor 70 region 4 type 2" evidence="6">
    <location>
        <begin position="123"/>
        <end position="175"/>
    </location>
</feature>
<dbReference type="GO" id="GO:0006352">
    <property type="term" value="P:DNA-templated transcription initiation"/>
    <property type="evidence" value="ECO:0007669"/>
    <property type="project" value="InterPro"/>
</dbReference>
<dbReference type="GO" id="GO:0016987">
    <property type="term" value="F:sigma factor activity"/>
    <property type="evidence" value="ECO:0007669"/>
    <property type="project" value="UniProtKB-KW"/>
</dbReference>
<evidence type="ECO:0000313" key="7">
    <source>
        <dbReference type="EMBL" id="SEH81936.1"/>
    </source>
</evidence>
<dbReference type="NCBIfam" id="TIGR02937">
    <property type="entry name" value="sigma70-ECF"/>
    <property type="match status" value="1"/>
</dbReference>
<evidence type="ECO:0000256" key="4">
    <source>
        <dbReference type="ARBA" id="ARBA00023125"/>
    </source>
</evidence>
<evidence type="ECO:0000256" key="5">
    <source>
        <dbReference type="ARBA" id="ARBA00023163"/>
    </source>
</evidence>
<dbReference type="GO" id="GO:0003677">
    <property type="term" value="F:DNA binding"/>
    <property type="evidence" value="ECO:0007669"/>
    <property type="project" value="UniProtKB-KW"/>
</dbReference>
<protein>
    <submittedName>
        <fullName evidence="7">Sigma-70, region 4</fullName>
    </submittedName>
</protein>
<comment type="similarity">
    <text evidence="1">Belongs to the sigma-70 factor family. ECF subfamily.</text>
</comment>
<evidence type="ECO:0000259" key="6">
    <source>
        <dbReference type="Pfam" id="PF08281"/>
    </source>
</evidence>
<proteinExistence type="inferred from homology"/>
<dbReference type="PANTHER" id="PTHR43133:SF8">
    <property type="entry name" value="RNA POLYMERASE SIGMA FACTOR HI_1459-RELATED"/>
    <property type="match status" value="1"/>
</dbReference>
<dbReference type="InterPro" id="IPR036388">
    <property type="entry name" value="WH-like_DNA-bd_sf"/>
</dbReference>
<dbReference type="InterPro" id="IPR013324">
    <property type="entry name" value="RNA_pol_sigma_r3/r4-like"/>
</dbReference>